<dbReference type="AlphaFoldDB" id="A0A7C1FJ03"/>
<dbReference type="PANTHER" id="PTHR30388">
    <property type="entry name" value="ALDEHYDE OXIDOREDUCTASE MOLYBDENUM COFACTOR ASSEMBLY PROTEIN"/>
    <property type="match status" value="1"/>
</dbReference>
<dbReference type="InterPro" id="IPR003777">
    <property type="entry name" value="XdhC_CoxI"/>
</dbReference>
<evidence type="ECO:0000259" key="1">
    <source>
        <dbReference type="Pfam" id="PF02625"/>
    </source>
</evidence>
<evidence type="ECO:0000259" key="2">
    <source>
        <dbReference type="Pfam" id="PF13478"/>
    </source>
</evidence>
<dbReference type="EMBL" id="DSMG01000100">
    <property type="protein sequence ID" value="HDX31814.1"/>
    <property type="molecule type" value="Genomic_DNA"/>
</dbReference>
<reference evidence="3" key="1">
    <citation type="journal article" date="2020" name="mSystems">
        <title>Genome- and Community-Level Interaction Insights into Carbon Utilization and Element Cycling Functions of Hydrothermarchaeota in Hydrothermal Sediment.</title>
        <authorList>
            <person name="Zhou Z."/>
            <person name="Liu Y."/>
            <person name="Xu W."/>
            <person name="Pan J."/>
            <person name="Luo Z.H."/>
            <person name="Li M."/>
        </authorList>
    </citation>
    <scope>NUCLEOTIDE SEQUENCE [LARGE SCALE GENOMIC DNA]</scope>
    <source>
        <strain evidence="3">SpSt-289</strain>
    </source>
</reference>
<dbReference type="Pfam" id="PF13478">
    <property type="entry name" value="XdhC_C"/>
    <property type="match status" value="1"/>
</dbReference>
<dbReference type="InterPro" id="IPR027051">
    <property type="entry name" value="XdhC_Rossmann_dom"/>
</dbReference>
<accession>A0A7C1FJ03</accession>
<organism evidence="3">
    <name type="scientific">Caldilinea aerophila</name>
    <dbReference type="NCBI Taxonomy" id="133453"/>
    <lineage>
        <taxon>Bacteria</taxon>
        <taxon>Bacillati</taxon>
        <taxon>Chloroflexota</taxon>
        <taxon>Caldilineae</taxon>
        <taxon>Caldilineales</taxon>
        <taxon>Caldilineaceae</taxon>
        <taxon>Caldilinea</taxon>
    </lineage>
</organism>
<sequence length="273" mass="30471">MMRAIAAALAASAEHRKAVALVSVIQATGEFSAMSGRHLVVWLDERAPLGDLQLGDLQPRLLQEARTALRERRHVRLEYRTEAGTVTLFVEVQPQPYHLIIAGAGHVAVPLAVMASLCEFTVTVLDDRSQYASRERFPTADRVIVGPFREELRKLRGDRPAFDPNTCIVLVTRGHQYDVDLLLEVLDDPVAYIGMIGSRRRIRAVYELLERERGIPRHKFDRIHAPIGLDIGAQTPAEIAVAILAEIIAVLRKQPQKRQSQGMDSPDHRSSES</sequence>
<proteinExistence type="predicted"/>
<evidence type="ECO:0000313" key="3">
    <source>
        <dbReference type="EMBL" id="HDX31814.1"/>
    </source>
</evidence>
<dbReference type="Pfam" id="PF02625">
    <property type="entry name" value="XdhC_CoxI"/>
    <property type="match status" value="1"/>
</dbReference>
<dbReference type="InterPro" id="IPR052698">
    <property type="entry name" value="MoCofactor_Util/Proc"/>
</dbReference>
<feature type="domain" description="XdhC- CoxI" evidence="1">
    <location>
        <begin position="14"/>
        <end position="79"/>
    </location>
</feature>
<comment type="caution">
    <text evidence="3">The sequence shown here is derived from an EMBL/GenBank/DDBJ whole genome shotgun (WGS) entry which is preliminary data.</text>
</comment>
<name>A0A7C1FJ03_9CHLR</name>
<feature type="domain" description="XdhC Rossmann" evidence="2">
    <location>
        <begin position="99"/>
        <end position="247"/>
    </location>
</feature>
<dbReference type="Gene3D" id="3.40.50.720">
    <property type="entry name" value="NAD(P)-binding Rossmann-like Domain"/>
    <property type="match status" value="1"/>
</dbReference>
<dbReference type="PANTHER" id="PTHR30388:SF6">
    <property type="entry name" value="XANTHINE DEHYDROGENASE SUBUNIT A-RELATED"/>
    <property type="match status" value="1"/>
</dbReference>
<gene>
    <name evidence="3" type="ORF">ENQ20_10040</name>
</gene>
<protein>
    <submittedName>
        <fullName evidence="3">Xanthine dehydrogenase</fullName>
    </submittedName>
</protein>